<evidence type="ECO:0000313" key="2">
    <source>
        <dbReference type="EMBL" id="ACE75608.1"/>
    </source>
</evidence>
<dbReference type="EMBL" id="FP929003">
    <property type="protein sequence ID" value="CBK41201.1"/>
    <property type="molecule type" value="Genomic_DNA"/>
</dbReference>
<dbReference type="STRING" id="330214.NIDE1458"/>
<name>B3U4P1_9BACT</name>
<keyword evidence="4" id="KW-1185">Reference proteome</keyword>
<sequence>MKPHRANYLIGEVAMWFGEAPMSLVVGRIGFMCTPLLSPSTSQPTDKASISLDSDRHSA</sequence>
<protein>
    <submittedName>
        <fullName evidence="2">Uncharacterized protein</fullName>
    </submittedName>
</protein>
<evidence type="ECO:0000313" key="4">
    <source>
        <dbReference type="Proteomes" id="UP000001660"/>
    </source>
</evidence>
<dbReference type="Proteomes" id="UP000001660">
    <property type="component" value="Chromosome"/>
</dbReference>
<dbReference type="HOGENOM" id="CLU_2951717_0_0_0"/>
<organism evidence="2">
    <name type="scientific">Nitrospira defluvii</name>
    <dbReference type="NCBI Taxonomy" id="330214"/>
    <lineage>
        <taxon>Bacteria</taxon>
        <taxon>Pseudomonadati</taxon>
        <taxon>Nitrospirota</taxon>
        <taxon>Nitrospiria</taxon>
        <taxon>Nitrospirales</taxon>
        <taxon>Nitrospiraceae</taxon>
        <taxon>Nitrospira</taxon>
    </lineage>
</organism>
<feature type="compositionally biased region" description="Polar residues" evidence="1">
    <location>
        <begin position="38"/>
        <end position="52"/>
    </location>
</feature>
<dbReference type="EMBL" id="EU559167">
    <property type="protein sequence ID" value="ACE75608.1"/>
    <property type="molecule type" value="Genomic_DNA"/>
</dbReference>
<evidence type="ECO:0000256" key="1">
    <source>
        <dbReference type="SAM" id="MobiDB-lite"/>
    </source>
</evidence>
<dbReference type="AlphaFoldDB" id="B3U4P1"/>
<gene>
    <name evidence="3" type="ORF">NIDE1458</name>
</gene>
<accession>B3U4P1</accession>
<feature type="region of interest" description="Disordered" evidence="1">
    <location>
        <begin position="38"/>
        <end position="59"/>
    </location>
</feature>
<reference evidence="2" key="1">
    <citation type="journal article" date="2008" name="Environ. Microbiol.">
        <title>Environmental genomics reveals a functional chlorite dismutase in the nitrite-oxidizing bacterium 'Candidatus Nitrospira defluvii'.</title>
        <authorList>
            <person name="Maixner F."/>
            <person name="Wagner M."/>
            <person name="Lucker S."/>
            <person name="Pelletier E."/>
            <person name="Schmitz-Esser S."/>
            <person name="Hace K."/>
            <person name="Spieck E."/>
            <person name="Konrat R."/>
            <person name="Le Paslier D."/>
            <person name="Daims H."/>
        </authorList>
    </citation>
    <scope>NUCLEOTIDE SEQUENCE</scope>
</reference>
<proteinExistence type="predicted"/>
<evidence type="ECO:0000313" key="3">
    <source>
        <dbReference type="EMBL" id="CBK41201.1"/>
    </source>
</evidence>
<dbReference type="KEGG" id="nde:NIDE1458"/>
<reference evidence="3 4" key="2">
    <citation type="journal article" date="2010" name="Proc. Natl. Acad. Sci. U.S.A.">
        <title>A Nitrospira metagenome illuminates the physiology and evolution of globally important nitrite-oxidizing bacteria.</title>
        <authorList>
            <person name="Lucker S."/>
            <person name="Wagner M."/>
            <person name="Maixner F."/>
            <person name="Pelletier E."/>
            <person name="Koch H."/>
            <person name="Vacherie B."/>
            <person name="Rattei T."/>
            <person name="Sinninghe Damste J."/>
            <person name="Spieck E."/>
            <person name="Le Paslier D."/>
            <person name="Daims H."/>
        </authorList>
    </citation>
    <scope>NUCLEOTIDE SEQUENCE [LARGE SCALE GENOMIC DNA]</scope>
</reference>
<reference evidence="3" key="3">
    <citation type="submission" date="2010-03" db="EMBL/GenBank/DDBJ databases">
        <authorList>
            <person name="Genoscope - CEA"/>
        </authorList>
    </citation>
    <scope>NUCLEOTIDE SEQUENCE</scope>
</reference>